<organism evidence="2 3">
    <name type="scientific">Bacillus gaemokensis</name>
    <dbReference type="NCBI Taxonomy" id="574375"/>
    <lineage>
        <taxon>Bacteria</taxon>
        <taxon>Bacillati</taxon>
        <taxon>Bacillota</taxon>
        <taxon>Bacilli</taxon>
        <taxon>Bacillales</taxon>
        <taxon>Bacillaceae</taxon>
        <taxon>Bacillus</taxon>
        <taxon>Bacillus cereus group</taxon>
    </lineage>
</organism>
<dbReference type="PANTHER" id="PTHR42879:SF6">
    <property type="entry name" value="NADPH-DEPENDENT REDUCTASE BACG"/>
    <property type="match status" value="1"/>
</dbReference>
<gene>
    <name evidence="2" type="ORF">BAGA_19430</name>
</gene>
<dbReference type="PANTHER" id="PTHR42879">
    <property type="entry name" value="3-OXOACYL-(ACYL-CARRIER-PROTEIN) REDUCTASE"/>
    <property type="match status" value="1"/>
</dbReference>
<evidence type="ECO:0000256" key="1">
    <source>
        <dbReference type="ARBA" id="ARBA00006484"/>
    </source>
</evidence>
<keyword evidence="3" id="KW-1185">Reference proteome</keyword>
<dbReference type="STRING" id="574375.AZF08_17820"/>
<dbReference type="RefSeq" id="WP_033677499.1">
    <property type="nucleotide sequence ID" value="NZ_JOTM01000031.1"/>
</dbReference>
<dbReference type="Gene3D" id="3.40.50.720">
    <property type="entry name" value="NAD(P)-binding Rossmann-like Domain"/>
    <property type="match status" value="1"/>
</dbReference>
<name>A0A073K7C9_9BACI</name>
<protein>
    <submittedName>
        <fullName evidence="2">Short-chain dehydrogenase</fullName>
    </submittedName>
</protein>
<dbReference type="InterPro" id="IPR002347">
    <property type="entry name" value="SDR_fam"/>
</dbReference>
<proteinExistence type="inferred from homology"/>
<dbReference type="PRINTS" id="PR00081">
    <property type="entry name" value="GDHRDH"/>
</dbReference>
<dbReference type="EMBL" id="JOTM01000031">
    <property type="protein sequence ID" value="KEK22450.1"/>
    <property type="molecule type" value="Genomic_DNA"/>
</dbReference>
<dbReference type="CDD" id="cd05344">
    <property type="entry name" value="BKR_like_SDR_like"/>
    <property type="match status" value="1"/>
</dbReference>
<reference evidence="2 3" key="1">
    <citation type="submission" date="2014-06" db="EMBL/GenBank/DDBJ databases">
        <title>Draft genome sequence of Bacillus gaemokensis JCM 15801 (MCCC 1A00707).</title>
        <authorList>
            <person name="Lai Q."/>
            <person name="Liu Y."/>
            <person name="Shao Z."/>
        </authorList>
    </citation>
    <scope>NUCLEOTIDE SEQUENCE [LARGE SCALE GENOMIC DNA]</scope>
    <source>
        <strain evidence="2 3">JCM 15801</strain>
    </source>
</reference>
<dbReference type="InterPro" id="IPR036291">
    <property type="entry name" value="NAD(P)-bd_dom_sf"/>
</dbReference>
<dbReference type="Pfam" id="PF13561">
    <property type="entry name" value="adh_short_C2"/>
    <property type="match status" value="1"/>
</dbReference>
<evidence type="ECO:0000313" key="3">
    <source>
        <dbReference type="Proteomes" id="UP000027778"/>
    </source>
</evidence>
<dbReference type="eggNOG" id="COG1028">
    <property type="taxonomic scope" value="Bacteria"/>
</dbReference>
<dbReference type="OrthoDB" id="9804774at2"/>
<dbReference type="AlphaFoldDB" id="A0A073K7C9"/>
<dbReference type="InterPro" id="IPR050259">
    <property type="entry name" value="SDR"/>
</dbReference>
<dbReference type="Proteomes" id="UP000027778">
    <property type="component" value="Unassembled WGS sequence"/>
</dbReference>
<evidence type="ECO:0000313" key="2">
    <source>
        <dbReference type="EMBL" id="KEK22450.1"/>
    </source>
</evidence>
<sequence length="262" mass="28558">MNKIEKRTALVLASSDGLGLAVAKRLYRDGHNVIITSRSEKLDKAKKEICAIGSKGEVLAIQSDVTSIEDLNKLIMQGKNQLGNIDILFTNVAGPKAGTIEDLTIEDFYKAHNDLLLPVIYLTKQLIPDMASRKWGRIVINSSLTAKEPSEMLTLSNIYRAGLASLSKTLSHQFASYGITVNTVGPGSFKTARALELLNEMSKTQKRNVEDIELEITQSLPMKRYNEPIEFGNVVAFLASDAASAITGTFIPIDGGISRGVF</sequence>
<comment type="caution">
    <text evidence="2">The sequence shown here is derived from an EMBL/GenBank/DDBJ whole genome shotgun (WGS) entry which is preliminary data.</text>
</comment>
<accession>A0A073K7C9</accession>
<comment type="similarity">
    <text evidence="1">Belongs to the short-chain dehydrogenases/reductases (SDR) family.</text>
</comment>
<dbReference type="SUPFAM" id="SSF51735">
    <property type="entry name" value="NAD(P)-binding Rossmann-fold domains"/>
    <property type="match status" value="1"/>
</dbReference>